<sequence length="340" mass="37845">MRGVRFMLAQGEGGGNMIDEADVVAQGQRITSIVHRAAFLRELLADMPQERMHASEKLEDIDRDSDGSLMLHFADGTTHECDILIGADGIHSTVRKLILGETHPAASPRNTGWWCIMALKPYTEAQASLGEDLVDIKDAREYIWVGDGTSILQNVLHGGQLVQFIIISHDSFEDADLSDHWRRTVSAEEIRTPYRTWPSHLNKALIDHPAASTYINGPVCIVGDAAHATTNWQASGGSMSVEDSFILSTLLGRAESLAQAGTALKVYDRVRRPRTQRMVESSRGTGTIVTGNGEDTRLDLEKLREKLLPRWDFIINLDIEKHRDEAVEMMDMELEESTEI</sequence>
<evidence type="ECO:0000256" key="2">
    <source>
        <dbReference type="ARBA" id="ARBA00022630"/>
    </source>
</evidence>
<keyword evidence="3" id="KW-0274">FAD</keyword>
<proteinExistence type="inferred from homology"/>
<evidence type="ECO:0000313" key="6">
    <source>
        <dbReference type="EMBL" id="ROV97394.1"/>
    </source>
</evidence>
<dbReference type="GO" id="GO:0044550">
    <property type="term" value="P:secondary metabolite biosynthetic process"/>
    <property type="evidence" value="ECO:0007669"/>
    <property type="project" value="TreeGrafter"/>
</dbReference>
<evidence type="ECO:0000256" key="4">
    <source>
        <dbReference type="ARBA" id="ARBA00023002"/>
    </source>
</evidence>
<dbReference type="InterPro" id="IPR002938">
    <property type="entry name" value="FAD-bd"/>
</dbReference>
<dbReference type="Proteomes" id="UP000283895">
    <property type="component" value="Unassembled WGS sequence"/>
</dbReference>
<dbReference type="AlphaFoldDB" id="A0A423W246"/>
<evidence type="ECO:0000256" key="1">
    <source>
        <dbReference type="ARBA" id="ARBA00007992"/>
    </source>
</evidence>
<dbReference type="PANTHER" id="PTHR46720">
    <property type="entry name" value="HYDROXYLASE, PUTATIVE (AFU_ORTHOLOGUE AFUA_3G01460)-RELATED"/>
    <property type="match status" value="1"/>
</dbReference>
<feature type="domain" description="FAD-binding" evidence="5">
    <location>
        <begin position="77"/>
        <end position="281"/>
    </location>
</feature>
<dbReference type="OrthoDB" id="16820at2759"/>
<name>A0A423W246_9PEZI</name>
<dbReference type="Pfam" id="PF01494">
    <property type="entry name" value="FAD_binding_3"/>
    <property type="match status" value="1"/>
</dbReference>
<dbReference type="InterPro" id="IPR036188">
    <property type="entry name" value="FAD/NAD-bd_sf"/>
</dbReference>
<evidence type="ECO:0000256" key="3">
    <source>
        <dbReference type="ARBA" id="ARBA00022827"/>
    </source>
</evidence>
<evidence type="ECO:0000313" key="7">
    <source>
        <dbReference type="Proteomes" id="UP000283895"/>
    </source>
</evidence>
<gene>
    <name evidence="6" type="ORF">VMCG_06904</name>
</gene>
<dbReference type="GO" id="GO:0016491">
    <property type="term" value="F:oxidoreductase activity"/>
    <property type="evidence" value="ECO:0007669"/>
    <property type="project" value="UniProtKB-KW"/>
</dbReference>
<dbReference type="PRINTS" id="PR00420">
    <property type="entry name" value="RNGMNOXGNASE"/>
</dbReference>
<keyword evidence="2" id="KW-0285">Flavoprotein</keyword>
<evidence type="ECO:0000259" key="5">
    <source>
        <dbReference type="Pfam" id="PF01494"/>
    </source>
</evidence>
<dbReference type="EMBL" id="LKEA01000029">
    <property type="protein sequence ID" value="ROV97394.1"/>
    <property type="molecule type" value="Genomic_DNA"/>
</dbReference>
<accession>A0A423W246</accession>
<dbReference type="PANTHER" id="PTHR46720:SF3">
    <property type="entry name" value="FAD-BINDING DOMAIN-CONTAINING PROTEIN-RELATED"/>
    <property type="match status" value="1"/>
</dbReference>
<dbReference type="GO" id="GO:0071949">
    <property type="term" value="F:FAD binding"/>
    <property type="evidence" value="ECO:0007669"/>
    <property type="project" value="InterPro"/>
</dbReference>
<comment type="caution">
    <text evidence="6">The sequence shown here is derived from an EMBL/GenBank/DDBJ whole genome shotgun (WGS) entry which is preliminary data.</text>
</comment>
<keyword evidence="7" id="KW-1185">Reference proteome</keyword>
<protein>
    <recommendedName>
        <fullName evidence="5">FAD-binding domain-containing protein</fullName>
    </recommendedName>
</protein>
<dbReference type="SUPFAM" id="SSF51905">
    <property type="entry name" value="FAD/NAD(P)-binding domain"/>
    <property type="match status" value="1"/>
</dbReference>
<dbReference type="STRING" id="356882.A0A423W246"/>
<organism evidence="6 7">
    <name type="scientific">Cytospora schulzeri</name>
    <dbReference type="NCBI Taxonomy" id="448051"/>
    <lineage>
        <taxon>Eukaryota</taxon>
        <taxon>Fungi</taxon>
        <taxon>Dikarya</taxon>
        <taxon>Ascomycota</taxon>
        <taxon>Pezizomycotina</taxon>
        <taxon>Sordariomycetes</taxon>
        <taxon>Sordariomycetidae</taxon>
        <taxon>Diaporthales</taxon>
        <taxon>Cytosporaceae</taxon>
        <taxon>Cytospora</taxon>
    </lineage>
</organism>
<keyword evidence="4" id="KW-0560">Oxidoreductase</keyword>
<dbReference type="Gene3D" id="3.50.50.60">
    <property type="entry name" value="FAD/NAD(P)-binding domain"/>
    <property type="match status" value="1"/>
</dbReference>
<comment type="similarity">
    <text evidence="1">Belongs to the paxM FAD-dependent monooxygenase family.</text>
</comment>
<dbReference type="InterPro" id="IPR051104">
    <property type="entry name" value="FAD_monoxygenase"/>
</dbReference>
<reference evidence="6 7" key="1">
    <citation type="submission" date="2015-09" db="EMBL/GenBank/DDBJ databases">
        <title>Host preference determinants of Valsa canker pathogens revealed by comparative genomics.</title>
        <authorList>
            <person name="Yin Z."/>
            <person name="Huang L."/>
        </authorList>
    </citation>
    <scope>NUCLEOTIDE SEQUENCE [LARGE SCALE GENOMIC DNA]</scope>
    <source>
        <strain evidence="6 7">03-1</strain>
    </source>
</reference>